<dbReference type="GO" id="GO:0005789">
    <property type="term" value="C:endoplasmic reticulum membrane"/>
    <property type="evidence" value="ECO:0007669"/>
    <property type="project" value="TreeGrafter"/>
</dbReference>
<organism evidence="9 10">
    <name type="scientific">Rhizophagus irregularis (strain DAOM 197198w)</name>
    <name type="common">Glomus intraradices</name>
    <dbReference type="NCBI Taxonomy" id="1432141"/>
    <lineage>
        <taxon>Eukaryota</taxon>
        <taxon>Fungi</taxon>
        <taxon>Fungi incertae sedis</taxon>
        <taxon>Mucoromycota</taxon>
        <taxon>Glomeromycotina</taxon>
        <taxon>Glomeromycetes</taxon>
        <taxon>Glomerales</taxon>
        <taxon>Glomeraceae</taxon>
        <taxon>Rhizophagus</taxon>
    </lineage>
</organism>
<dbReference type="SMR" id="A0A015MLK7"/>
<dbReference type="GO" id="GO:0032934">
    <property type="term" value="F:sterol binding"/>
    <property type="evidence" value="ECO:0007669"/>
    <property type="project" value="TreeGrafter"/>
</dbReference>
<comment type="caution">
    <text evidence="9">The sequence shown here is derived from an EMBL/GenBank/DDBJ whole genome shotgun (WGS) entry which is preliminary data.</text>
</comment>
<feature type="domain" description="VASt" evidence="8">
    <location>
        <begin position="300"/>
        <end position="466"/>
    </location>
</feature>
<protein>
    <submittedName>
        <fullName evidence="9">Ysp2p</fullName>
    </submittedName>
</protein>
<dbReference type="GO" id="GO:0120015">
    <property type="term" value="F:sterol transfer activity"/>
    <property type="evidence" value="ECO:0007669"/>
    <property type="project" value="TreeGrafter"/>
</dbReference>
<dbReference type="EMBL" id="JEMT01017621">
    <property type="protein sequence ID" value="EXX67688.1"/>
    <property type="molecule type" value="Genomic_DNA"/>
</dbReference>
<evidence type="ECO:0000313" key="9">
    <source>
        <dbReference type="EMBL" id="EXX67688.1"/>
    </source>
</evidence>
<proteinExistence type="inferred from homology"/>
<dbReference type="CDD" id="cd13220">
    <property type="entry name" value="PH-GRAM_GRAMDC"/>
    <property type="match status" value="1"/>
</dbReference>
<feature type="region of interest" description="Disordered" evidence="6">
    <location>
        <begin position="475"/>
        <end position="501"/>
    </location>
</feature>
<dbReference type="GO" id="GO:0005886">
    <property type="term" value="C:plasma membrane"/>
    <property type="evidence" value="ECO:0007669"/>
    <property type="project" value="TreeGrafter"/>
</dbReference>
<accession>A0A015MLK7</accession>
<dbReference type="PROSITE" id="PS51778">
    <property type="entry name" value="VAST"/>
    <property type="match status" value="1"/>
</dbReference>
<dbReference type="Pfam" id="PF02893">
    <property type="entry name" value="GRAM"/>
    <property type="match status" value="1"/>
</dbReference>
<keyword evidence="5 7" id="KW-0472">Membrane</keyword>
<dbReference type="AlphaFoldDB" id="A0A015MLK7"/>
<comment type="similarity">
    <text evidence="2">Belongs to the YSP2 family.</text>
</comment>
<keyword evidence="4 7" id="KW-1133">Transmembrane helix</keyword>
<dbReference type="PANTHER" id="PTHR23319">
    <property type="entry name" value="GRAM DOMAIN CONTAINING 1B, ISOFORM E"/>
    <property type="match status" value="1"/>
</dbReference>
<evidence type="ECO:0000256" key="6">
    <source>
        <dbReference type="SAM" id="MobiDB-lite"/>
    </source>
</evidence>
<dbReference type="InterPro" id="IPR011993">
    <property type="entry name" value="PH-like_dom_sf"/>
</dbReference>
<dbReference type="InterPro" id="IPR031968">
    <property type="entry name" value="VASt"/>
</dbReference>
<dbReference type="Gene3D" id="2.30.29.30">
    <property type="entry name" value="Pleckstrin-homology domain (PH domain)/Phosphotyrosine-binding domain (PTB)"/>
    <property type="match status" value="1"/>
</dbReference>
<dbReference type="InterPro" id="IPR004182">
    <property type="entry name" value="GRAM"/>
</dbReference>
<evidence type="ECO:0000313" key="10">
    <source>
        <dbReference type="Proteomes" id="UP000022910"/>
    </source>
</evidence>
<evidence type="ECO:0000256" key="2">
    <source>
        <dbReference type="ARBA" id="ARBA00006582"/>
    </source>
</evidence>
<feature type="transmembrane region" description="Helical" evidence="7">
    <location>
        <begin position="511"/>
        <end position="536"/>
    </location>
</feature>
<dbReference type="InterPro" id="IPR051482">
    <property type="entry name" value="Cholesterol_transport"/>
</dbReference>
<dbReference type="OrthoDB" id="2162691at2759"/>
<dbReference type="GO" id="GO:0140268">
    <property type="term" value="C:endoplasmic reticulum-plasma membrane contact site"/>
    <property type="evidence" value="ECO:0007669"/>
    <property type="project" value="TreeGrafter"/>
</dbReference>
<evidence type="ECO:0000256" key="1">
    <source>
        <dbReference type="ARBA" id="ARBA00004167"/>
    </source>
</evidence>
<dbReference type="Pfam" id="PF16016">
    <property type="entry name" value="VASt"/>
    <property type="match status" value="1"/>
</dbReference>
<evidence type="ECO:0000259" key="8">
    <source>
        <dbReference type="PROSITE" id="PS51778"/>
    </source>
</evidence>
<dbReference type="STRING" id="1432141.A0A015MLK7"/>
<gene>
    <name evidence="9" type="ORF">RirG_112220</name>
</gene>
<dbReference type="Proteomes" id="UP000022910">
    <property type="component" value="Unassembled WGS sequence"/>
</dbReference>
<evidence type="ECO:0000256" key="4">
    <source>
        <dbReference type="ARBA" id="ARBA00022989"/>
    </source>
</evidence>
<evidence type="ECO:0000256" key="7">
    <source>
        <dbReference type="SAM" id="Phobius"/>
    </source>
</evidence>
<dbReference type="GO" id="GO:0032366">
    <property type="term" value="P:intracellular sterol transport"/>
    <property type="evidence" value="ECO:0007669"/>
    <property type="project" value="TreeGrafter"/>
</dbReference>
<dbReference type="HOGENOM" id="CLU_459367_0_0_1"/>
<keyword evidence="3 7" id="KW-0812">Transmembrane</keyword>
<evidence type="ECO:0000256" key="5">
    <source>
        <dbReference type="ARBA" id="ARBA00023136"/>
    </source>
</evidence>
<dbReference type="PANTHER" id="PTHR23319:SF4">
    <property type="entry name" value="GRAM DOMAIN CONTAINING 1B, ISOFORM E"/>
    <property type="match status" value="1"/>
</dbReference>
<evidence type="ECO:0000256" key="3">
    <source>
        <dbReference type="ARBA" id="ARBA00022692"/>
    </source>
</evidence>
<dbReference type="SMART" id="SM00568">
    <property type="entry name" value="GRAM"/>
    <property type="match status" value="1"/>
</dbReference>
<keyword evidence="10" id="KW-1185">Reference proteome</keyword>
<comment type="subcellular location">
    <subcellularLocation>
        <location evidence="1">Membrane</location>
        <topology evidence="1">Single-pass membrane protein</topology>
    </subcellularLocation>
</comment>
<sequence>MMKYYINSVNSEKNNINNKNSTLPYISFLAFSKGDIKNSFSYRKKKQKSGLLQIIQIMGTNDNTNNNTTDNNKNVTLDQSLNGYTSGLISWDTPPSKINKDNSIIEKRILTMNRLKKNRLSCMNFIKDDGTVITGYAMAHPKRNKDFHGYFKEIPKNEHLVNNFSCALQKEKILSHGMMFVSLYNICFHSNILGWVTNIVIPFSEIKEIEKKMTAYVIPNAIQITTKDSKYFFASFLSRDTVYELLMKIKNYSNSTNECCDSDPDPVNGNGNSNSTCTETDKKYVKRETICDCLKNNQHYDRVIIDTKFKGTIEKIYNLLYTNGFIPEFLKENNESINMGEWTKDDEGKLVRQSTYIKRLNKTPGIKAAKCYSKDEILHQDFDNYVTVVTSTSTPDVPSGGTFVIKTRTCIMWADLNITRVIVTFNVEFTANSLLKSVIEKKSLEGQVEFYKELETAIRKYISQNLAEFDSETASLLETEEDEESKEDKGQEMKEKEEKTRRLKEDKNTKIFKMSSIEILVIIVLILTLIFNVYVLTSIRSVNEFIEGQSGNKGVQIKFDKDYPLNKLLDELKRRRIFSISDDNFMDERIGGNL</sequence>
<name>A0A015MLK7_RHIIW</name>
<reference evidence="9 10" key="1">
    <citation type="submission" date="2014-02" db="EMBL/GenBank/DDBJ databases">
        <title>Single nucleus genome sequencing reveals high similarity among nuclei of an endomycorrhizal fungus.</title>
        <authorList>
            <person name="Lin K."/>
            <person name="Geurts R."/>
            <person name="Zhang Z."/>
            <person name="Limpens E."/>
            <person name="Saunders D.G."/>
            <person name="Mu D."/>
            <person name="Pang E."/>
            <person name="Cao H."/>
            <person name="Cha H."/>
            <person name="Lin T."/>
            <person name="Zhou Q."/>
            <person name="Shang Y."/>
            <person name="Li Y."/>
            <person name="Ivanov S."/>
            <person name="Sharma T."/>
            <person name="Velzen R.V."/>
            <person name="Ruijter N.D."/>
            <person name="Aanen D.K."/>
            <person name="Win J."/>
            <person name="Kamoun S."/>
            <person name="Bisseling T."/>
            <person name="Huang S."/>
        </authorList>
    </citation>
    <scope>NUCLEOTIDE SEQUENCE [LARGE SCALE GENOMIC DNA]</scope>
    <source>
        <strain evidence="10">DAOM197198w</strain>
    </source>
</reference>
<dbReference type="OMA" id="DNWEPVS"/>
<feature type="compositionally biased region" description="Basic and acidic residues" evidence="6">
    <location>
        <begin position="486"/>
        <end position="501"/>
    </location>
</feature>